<dbReference type="GO" id="GO:0005737">
    <property type="term" value="C:cytoplasm"/>
    <property type="evidence" value="ECO:0007669"/>
    <property type="project" value="UniProtKB-UniRule"/>
</dbReference>
<sequence length="151" mass="17055">MFRGISSLSIDPKGRLAMPAKYREAMMDKAAGQIVITVDHTDKCLLVYPLDEWLAVEKILMSLPNMNRRVRNMQRLILGHAAELELDAQGRLLLPAPLREYAGLDKKAVLVGQANKLELWDADNWEVARATWLQEAQDDAEVNDILNQVSM</sequence>
<keyword evidence="6 7" id="KW-0804">Transcription</keyword>
<dbReference type="EMBL" id="MTEJ01000557">
    <property type="protein sequence ID" value="OQX01663.1"/>
    <property type="molecule type" value="Genomic_DNA"/>
</dbReference>
<keyword evidence="4 7" id="KW-0805">Transcription regulation</keyword>
<dbReference type="CDD" id="cd16321">
    <property type="entry name" value="MraZ_C"/>
    <property type="match status" value="1"/>
</dbReference>
<dbReference type="GO" id="GO:2000143">
    <property type="term" value="P:negative regulation of DNA-templated transcription initiation"/>
    <property type="evidence" value="ECO:0007669"/>
    <property type="project" value="TreeGrafter"/>
</dbReference>
<dbReference type="InterPro" id="IPR007159">
    <property type="entry name" value="SpoVT-AbrB_dom"/>
</dbReference>
<dbReference type="InterPro" id="IPR003444">
    <property type="entry name" value="MraZ"/>
</dbReference>
<dbReference type="InterPro" id="IPR035644">
    <property type="entry name" value="MraZ_C"/>
</dbReference>
<dbReference type="CDD" id="cd16320">
    <property type="entry name" value="MraZ_N"/>
    <property type="match status" value="1"/>
</dbReference>
<dbReference type="InterPro" id="IPR035642">
    <property type="entry name" value="MraZ_N"/>
</dbReference>
<comment type="subcellular location">
    <subcellularLocation>
        <location evidence="7">Cytoplasm</location>
        <location evidence="7">Nucleoid</location>
    </subcellularLocation>
</comment>
<keyword evidence="2 7" id="KW-0963">Cytoplasm</keyword>
<dbReference type="Pfam" id="PF02381">
    <property type="entry name" value="MraZ"/>
    <property type="match status" value="2"/>
</dbReference>
<evidence type="ECO:0000313" key="10">
    <source>
        <dbReference type="Proteomes" id="UP000192491"/>
    </source>
</evidence>
<dbReference type="Gene3D" id="3.40.1550.20">
    <property type="entry name" value="Transcriptional regulator MraZ domain"/>
    <property type="match status" value="1"/>
</dbReference>
<feature type="domain" description="SpoVT-AbrB" evidence="8">
    <location>
        <begin position="81"/>
        <end position="124"/>
    </location>
</feature>
<gene>
    <name evidence="7" type="primary">mraZ</name>
    <name evidence="9" type="ORF">BWK73_45305</name>
</gene>
<dbReference type="Proteomes" id="UP000192491">
    <property type="component" value="Unassembled WGS sequence"/>
</dbReference>
<protein>
    <recommendedName>
        <fullName evidence="1 7">Transcriptional regulator MraZ</fullName>
    </recommendedName>
</protein>
<evidence type="ECO:0000256" key="2">
    <source>
        <dbReference type="ARBA" id="ARBA00022490"/>
    </source>
</evidence>
<dbReference type="GO" id="GO:0003700">
    <property type="term" value="F:DNA-binding transcription factor activity"/>
    <property type="evidence" value="ECO:0007669"/>
    <property type="project" value="UniProtKB-UniRule"/>
</dbReference>
<comment type="caution">
    <text evidence="9">The sequence shown here is derived from an EMBL/GenBank/DDBJ whole genome shotgun (WGS) entry which is preliminary data.</text>
</comment>
<dbReference type="SUPFAM" id="SSF89447">
    <property type="entry name" value="AbrB/MazE/MraZ-like"/>
    <property type="match status" value="1"/>
</dbReference>
<dbReference type="InterPro" id="IPR020603">
    <property type="entry name" value="MraZ_dom"/>
</dbReference>
<evidence type="ECO:0000256" key="5">
    <source>
        <dbReference type="ARBA" id="ARBA00023125"/>
    </source>
</evidence>
<dbReference type="HAMAP" id="MF_01008">
    <property type="entry name" value="MraZ"/>
    <property type="match status" value="1"/>
</dbReference>
<evidence type="ECO:0000256" key="1">
    <source>
        <dbReference type="ARBA" id="ARBA00013860"/>
    </source>
</evidence>
<evidence type="ECO:0000256" key="7">
    <source>
        <dbReference type="HAMAP-Rule" id="MF_01008"/>
    </source>
</evidence>
<dbReference type="PROSITE" id="PS51740">
    <property type="entry name" value="SPOVT_ABRB"/>
    <property type="match status" value="2"/>
</dbReference>
<dbReference type="GO" id="GO:0000976">
    <property type="term" value="F:transcription cis-regulatory region binding"/>
    <property type="evidence" value="ECO:0007669"/>
    <property type="project" value="TreeGrafter"/>
</dbReference>
<keyword evidence="9" id="KW-0131">Cell cycle</keyword>
<comment type="subunit">
    <text evidence="7">Forms oligomers.</text>
</comment>
<evidence type="ECO:0000256" key="6">
    <source>
        <dbReference type="ARBA" id="ARBA00023163"/>
    </source>
</evidence>
<proteinExistence type="inferred from homology"/>
<dbReference type="PANTHER" id="PTHR34701:SF1">
    <property type="entry name" value="TRANSCRIPTIONAL REGULATOR MRAZ"/>
    <property type="match status" value="1"/>
</dbReference>
<feature type="domain" description="SpoVT-AbrB" evidence="8">
    <location>
        <begin position="5"/>
        <end position="52"/>
    </location>
</feature>
<keyword evidence="5 7" id="KW-0238">DNA-binding</keyword>
<keyword evidence="9" id="KW-0132">Cell division</keyword>
<evidence type="ECO:0000313" key="9">
    <source>
        <dbReference type="EMBL" id="OQX01663.1"/>
    </source>
</evidence>
<accession>A0A1Y1QB95</accession>
<dbReference type="PANTHER" id="PTHR34701">
    <property type="entry name" value="TRANSCRIPTIONAL REGULATOR MRAZ"/>
    <property type="match status" value="1"/>
</dbReference>
<dbReference type="GO" id="GO:0051301">
    <property type="term" value="P:cell division"/>
    <property type="evidence" value="ECO:0007669"/>
    <property type="project" value="UniProtKB-KW"/>
</dbReference>
<dbReference type="InterPro" id="IPR037914">
    <property type="entry name" value="SpoVT-AbrB_sf"/>
</dbReference>
<dbReference type="InterPro" id="IPR038619">
    <property type="entry name" value="MraZ_sf"/>
</dbReference>
<keyword evidence="3" id="KW-0677">Repeat</keyword>
<dbReference type="NCBIfam" id="TIGR00242">
    <property type="entry name" value="division/cell wall cluster transcriptional repressor MraZ"/>
    <property type="match status" value="1"/>
</dbReference>
<dbReference type="AlphaFoldDB" id="A0A1Y1QB95"/>
<evidence type="ECO:0000256" key="3">
    <source>
        <dbReference type="ARBA" id="ARBA00022737"/>
    </source>
</evidence>
<comment type="similarity">
    <text evidence="7">Belongs to the MraZ family.</text>
</comment>
<reference evidence="9 10" key="1">
    <citation type="submission" date="2017-01" db="EMBL/GenBank/DDBJ databases">
        <title>Novel large sulfur bacteria in the metagenomes of groundwater-fed chemosynthetic microbial mats in the Lake Huron basin.</title>
        <authorList>
            <person name="Sharrar A.M."/>
            <person name="Flood B.E."/>
            <person name="Bailey J.V."/>
            <person name="Jones D.S."/>
            <person name="Biddanda B."/>
            <person name="Ruberg S.A."/>
            <person name="Marcus D.N."/>
            <person name="Dick G.J."/>
        </authorList>
    </citation>
    <scope>NUCLEOTIDE SEQUENCE [LARGE SCALE GENOMIC DNA]</scope>
    <source>
        <strain evidence="9">A8</strain>
    </source>
</reference>
<dbReference type="GO" id="GO:0009295">
    <property type="term" value="C:nucleoid"/>
    <property type="evidence" value="ECO:0007669"/>
    <property type="project" value="UniProtKB-SubCell"/>
</dbReference>
<evidence type="ECO:0000256" key="4">
    <source>
        <dbReference type="ARBA" id="ARBA00023015"/>
    </source>
</evidence>
<name>A0A1Y1QB95_9GAMM</name>
<organism evidence="9 10">
    <name type="scientific">Thiothrix lacustris</name>
    <dbReference type="NCBI Taxonomy" id="525917"/>
    <lineage>
        <taxon>Bacteria</taxon>
        <taxon>Pseudomonadati</taxon>
        <taxon>Pseudomonadota</taxon>
        <taxon>Gammaproteobacteria</taxon>
        <taxon>Thiotrichales</taxon>
        <taxon>Thiotrichaceae</taxon>
        <taxon>Thiothrix</taxon>
    </lineage>
</organism>
<evidence type="ECO:0000259" key="8">
    <source>
        <dbReference type="PROSITE" id="PS51740"/>
    </source>
</evidence>